<gene>
    <name evidence="2" type="ORF">ABQJ56_01635</name>
</gene>
<feature type="transmembrane region" description="Helical" evidence="1">
    <location>
        <begin position="38"/>
        <end position="61"/>
    </location>
</feature>
<keyword evidence="1" id="KW-1133">Transmembrane helix</keyword>
<keyword evidence="3" id="KW-1185">Reference proteome</keyword>
<reference evidence="2 3" key="1">
    <citation type="submission" date="2024-06" db="EMBL/GenBank/DDBJ databases">
        <authorList>
            <person name="Woo H."/>
        </authorList>
    </citation>
    <scope>NUCLEOTIDE SEQUENCE [LARGE SCALE GENOMIC DNA]</scope>
    <source>
        <strain evidence="2 3">S2-g</strain>
    </source>
</reference>
<organism evidence="2 3">
    <name type="scientific">Rhodanobacter geophilus</name>
    <dbReference type="NCBI Taxonomy" id="3162488"/>
    <lineage>
        <taxon>Bacteria</taxon>
        <taxon>Pseudomonadati</taxon>
        <taxon>Pseudomonadota</taxon>
        <taxon>Gammaproteobacteria</taxon>
        <taxon>Lysobacterales</taxon>
        <taxon>Rhodanobacteraceae</taxon>
        <taxon>Rhodanobacter</taxon>
    </lineage>
</organism>
<keyword evidence="1" id="KW-0812">Transmembrane</keyword>
<evidence type="ECO:0000313" key="2">
    <source>
        <dbReference type="EMBL" id="MEW9622936.1"/>
    </source>
</evidence>
<evidence type="ECO:0008006" key="4">
    <source>
        <dbReference type="Google" id="ProtNLM"/>
    </source>
</evidence>
<proteinExistence type="predicted"/>
<feature type="transmembrane region" description="Helical" evidence="1">
    <location>
        <begin position="12"/>
        <end position="32"/>
    </location>
</feature>
<feature type="transmembrane region" description="Helical" evidence="1">
    <location>
        <begin position="99"/>
        <end position="117"/>
    </location>
</feature>
<keyword evidence="1" id="KW-0472">Membrane</keyword>
<sequence>MLNSLDAGRRLALRTALLQLAVAAMIGVMFLLKGHREAVSAAAGGFTVALGTALMSVQAFGRLVGGAAAFARLLLGMLLKWAVVVGGLGLILFKYKLPPLAAVTGLVAAYAVYLAAFRFKG</sequence>
<name>A0ABV3QK06_9GAMM</name>
<dbReference type="RefSeq" id="WP_367843244.1">
    <property type="nucleotide sequence ID" value="NZ_JBFOHL010000001.1"/>
</dbReference>
<dbReference type="EMBL" id="JBFOHL010000001">
    <property type="protein sequence ID" value="MEW9622936.1"/>
    <property type="molecule type" value="Genomic_DNA"/>
</dbReference>
<protein>
    <recommendedName>
        <fullName evidence="4">ATP synthase I chain</fullName>
    </recommendedName>
</protein>
<feature type="transmembrane region" description="Helical" evidence="1">
    <location>
        <begin position="73"/>
        <end position="93"/>
    </location>
</feature>
<dbReference type="Proteomes" id="UP001556170">
    <property type="component" value="Unassembled WGS sequence"/>
</dbReference>
<evidence type="ECO:0000256" key="1">
    <source>
        <dbReference type="SAM" id="Phobius"/>
    </source>
</evidence>
<accession>A0ABV3QK06</accession>
<evidence type="ECO:0000313" key="3">
    <source>
        <dbReference type="Proteomes" id="UP001556170"/>
    </source>
</evidence>
<comment type="caution">
    <text evidence="2">The sequence shown here is derived from an EMBL/GenBank/DDBJ whole genome shotgun (WGS) entry which is preliminary data.</text>
</comment>